<dbReference type="AlphaFoldDB" id="A0ABD0MG97"/>
<evidence type="ECO:0000313" key="2">
    <source>
        <dbReference type="EMBL" id="KAL0147681.1"/>
    </source>
</evidence>
<dbReference type="EMBL" id="JAMKFB020000730">
    <property type="protein sequence ID" value="KAL0147681.1"/>
    <property type="molecule type" value="Genomic_DNA"/>
</dbReference>
<dbReference type="PANTHER" id="PTHR37162">
    <property type="entry name" value="HAT FAMILY DIMERISATION DOMAINCONTAINING PROTEIN-RELATED"/>
    <property type="match status" value="1"/>
</dbReference>
<evidence type="ECO:0008006" key="4">
    <source>
        <dbReference type="Google" id="ProtNLM"/>
    </source>
</evidence>
<evidence type="ECO:0000313" key="3">
    <source>
        <dbReference type="Proteomes" id="UP001529510"/>
    </source>
</evidence>
<proteinExistence type="predicted"/>
<feature type="region of interest" description="Disordered" evidence="1">
    <location>
        <begin position="682"/>
        <end position="761"/>
    </location>
</feature>
<accession>A0ABD0MG97</accession>
<feature type="compositionally biased region" description="Low complexity" evidence="1">
    <location>
        <begin position="692"/>
        <end position="706"/>
    </location>
</feature>
<dbReference type="InterPro" id="IPR012337">
    <property type="entry name" value="RNaseH-like_sf"/>
</dbReference>
<dbReference type="Proteomes" id="UP001529510">
    <property type="component" value="Unassembled WGS sequence"/>
</dbReference>
<dbReference type="PANTHER" id="PTHR37162:SF1">
    <property type="entry name" value="BED-TYPE DOMAIN-CONTAINING PROTEIN"/>
    <property type="match status" value="1"/>
</dbReference>
<name>A0ABD0MG97_CIRMR</name>
<comment type="caution">
    <text evidence="2">The sequence shown here is derived from an EMBL/GenBank/DDBJ whole genome shotgun (WGS) entry which is preliminary data.</text>
</comment>
<gene>
    <name evidence="2" type="ORF">M9458_057016</name>
</gene>
<feature type="compositionally biased region" description="Low complexity" evidence="1">
    <location>
        <begin position="721"/>
        <end position="742"/>
    </location>
</feature>
<evidence type="ECO:0000256" key="1">
    <source>
        <dbReference type="SAM" id="MobiDB-lite"/>
    </source>
</evidence>
<protein>
    <recommendedName>
        <fullName evidence="4">DUF4371 domain-containing protein</fullName>
    </recommendedName>
</protein>
<feature type="region of interest" description="Disordered" evidence="1">
    <location>
        <begin position="776"/>
        <end position="796"/>
    </location>
</feature>
<sequence>MAMFMKPGEDIKDIDKGIKNKWCWAWIEDVGSDGKPFGSWCQKLRQPGACYCTVCARKLIYGTSGEKVLSRHELDPVQKATVRALQHTSRLPGATATADIPPSMTDHVTDLKIRLCSFIAELDLSFTIAHPLVTLCKKLAEDRPALAHLSVSRQHASYLLTHGISPEFKKRLSEKLKNGMFSVNIDEATDKSMDKILNVLVRFYDEDAGSVKTQHLASKKVNIANASALMLELNDVLHSYGLEWRQVTSMLLDNCAVMRGKKSGLETLARKENPNLLDISGDTVHMVSNAAKALMSPFQSEVEDFCSDVYYDIEKSPKQKEIFAQFQSLLHLPPKSLIRPISNRFIQMLEVCSGMNELLDVLVVHYYHVLDPNEEHKYRRLLNQVFERHDLTAEEKARIVVLQKEQAAASRTGTQVNQDRNDRISVLISEFERVKVMIDLYRGVLLTFQRFVKELQHEKPMVHLLHVEMVALVRELLSKFMRPKAIPLSHKEILKVDVRSRDSQLSNQRLSVGQFCYNAMNKAREALPNVVPPEEIGQLVEECRAYQMDADMLLRVPNYIEGDCRVDVDWWSHVASLKNAERGPLVEGSFNLMDDILESDRCSMNVETYESLAVIKSTLKARDWTASTMNIDQPLRRSCLSSFQNYQLHLKKKKETAQALKQKRLSEAARILPSKEANILAQQARKIKRPAKSSSAQASTSSAQQALLKKRRPPQPSSAPVFTSVQATTSSAQAFTSSGQQALEKRRPPRPSSAPVSTSSAPTQFFPLFYQSKASSNMLKRKGSEDQKQCSSKRKK</sequence>
<organism evidence="2 3">
    <name type="scientific">Cirrhinus mrigala</name>
    <name type="common">Mrigala</name>
    <dbReference type="NCBI Taxonomy" id="683832"/>
    <lineage>
        <taxon>Eukaryota</taxon>
        <taxon>Metazoa</taxon>
        <taxon>Chordata</taxon>
        <taxon>Craniata</taxon>
        <taxon>Vertebrata</taxon>
        <taxon>Euteleostomi</taxon>
        <taxon>Actinopterygii</taxon>
        <taxon>Neopterygii</taxon>
        <taxon>Teleostei</taxon>
        <taxon>Ostariophysi</taxon>
        <taxon>Cypriniformes</taxon>
        <taxon>Cyprinidae</taxon>
        <taxon>Labeoninae</taxon>
        <taxon>Labeonini</taxon>
        <taxon>Cirrhinus</taxon>
    </lineage>
</organism>
<keyword evidence="3" id="KW-1185">Reference proteome</keyword>
<dbReference type="SUPFAM" id="SSF53098">
    <property type="entry name" value="Ribonuclease H-like"/>
    <property type="match status" value="1"/>
</dbReference>
<reference evidence="2 3" key="1">
    <citation type="submission" date="2024-05" db="EMBL/GenBank/DDBJ databases">
        <title>Genome sequencing and assembly of Indian major carp, Cirrhinus mrigala (Hamilton, 1822).</title>
        <authorList>
            <person name="Mohindra V."/>
            <person name="Chowdhury L.M."/>
            <person name="Lal K."/>
            <person name="Jena J.K."/>
        </authorList>
    </citation>
    <scope>NUCLEOTIDE SEQUENCE [LARGE SCALE GENOMIC DNA]</scope>
    <source>
        <strain evidence="2">CM1030</strain>
        <tissue evidence="2">Blood</tissue>
    </source>
</reference>